<dbReference type="PANTHER" id="PTHR11592">
    <property type="entry name" value="GLUTATHIONE PEROXIDASE"/>
    <property type="match status" value="1"/>
</dbReference>
<dbReference type="InterPro" id="IPR029760">
    <property type="entry name" value="GPX_CS"/>
</dbReference>
<evidence type="ECO:0000256" key="1">
    <source>
        <dbReference type="ARBA" id="ARBA00006926"/>
    </source>
</evidence>
<evidence type="ECO:0000313" key="7">
    <source>
        <dbReference type="EMBL" id="GBG79345.1"/>
    </source>
</evidence>
<name>A0A388LAJ9_CHABU</name>
<reference evidence="7 8" key="1">
    <citation type="journal article" date="2018" name="Cell">
        <title>The Chara Genome: Secondary Complexity and Implications for Plant Terrestrialization.</title>
        <authorList>
            <person name="Nishiyama T."/>
            <person name="Sakayama H."/>
            <person name="Vries J.D."/>
            <person name="Buschmann H."/>
            <person name="Saint-Marcoux D."/>
            <person name="Ullrich K.K."/>
            <person name="Haas F.B."/>
            <person name="Vanderstraeten L."/>
            <person name="Becker D."/>
            <person name="Lang D."/>
            <person name="Vosolsobe S."/>
            <person name="Rombauts S."/>
            <person name="Wilhelmsson P.K.I."/>
            <person name="Janitza P."/>
            <person name="Kern R."/>
            <person name="Heyl A."/>
            <person name="Rumpler F."/>
            <person name="Villalobos L.I.A.C."/>
            <person name="Clay J.M."/>
            <person name="Skokan R."/>
            <person name="Toyoda A."/>
            <person name="Suzuki Y."/>
            <person name="Kagoshima H."/>
            <person name="Schijlen E."/>
            <person name="Tajeshwar N."/>
            <person name="Catarino B."/>
            <person name="Hetherington A.J."/>
            <person name="Saltykova A."/>
            <person name="Bonnot C."/>
            <person name="Breuninger H."/>
            <person name="Symeonidi A."/>
            <person name="Radhakrishnan G.V."/>
            <person name="Van Nieuwerburgh F."/>
            <person name="Deforce D."/>
            <person name="Chang C."/>
            <person name="Karol K.G."/>
            <person name="Hedrich R."/>
            <person name="Ulvskov P."/>
            <person name="Glockner G."/>
            <person name="Delwiche C.F."/>
            <person name="Petrasek J."/>
            <person name="Van de Peer Y."/>
            <person name="Friml J."/>
            <person name="Beilby M."/>
            <person name="Dolan L."/>
            <person name="Kohara Y."/>
            <person name="Sugano S."/>
            <person name="Fujiyama A."/>
            <person name="Delaux P.-M."/>
            <person name="Quint M."/>
            <person name="TheiBen G."/>
            <person name="Hagemann M."/>
            <person name="Harholt J."/>
            <person name="Dunand C."/>
            <person name="Zachgo S."/>
            <person name="Langdale J."/>
            <person name="Maumus F."/>
            <person name="Straeten D.V.D."/>
            <person name="Gould S.B."/>
            <person name="Rensing S.A."/>
        </authorList>
    </citation>
    <scope>NUCLEOTIDE SEQUENCE [LARGE SCALE GENOMIC DNA]</scope>
    <source>
        <strain evidence="7 8">S276</strain>
    </source>
</reference>
<feature type="region of interest" description="Disordered" evidence="5">
    <location>
        <begin position="235"/>
        <end position="286"/>
    </location>
</feature>
<proteinExistence type="inferred from homology"/>
<dbReference type="OrthoDB" id="446890at2759"/>
<gene>
    <name evidence="7" type="ORF">CBR_g29495</name>
</gene>
<evidence type="ECO:0000256" key="5">
    <source>
        <dbReference type="SAM" id="MobiDB-lite"/>
    </source>
</evidence>
<organism evidence="7 8">
    <name type="scientific">Chara braunii</name>
    <name type="common">Braun's stonewort</name>
    <dbReference type="NCBI Taxonomy" id="69332"/>
    <lineage>
        <taxon>Eukaryota</taxon>
        <taxon>Viridiplantae</taxon>
        <taxon>Streptophyta</taxon>
        <taxon>Charophyceae</taxon>
        <taxon>Charales</taxon>
        <taxon>Characeae</taxon>
        <taxon>Chara</taxon>
    </lineage>
</organism>
<dbReference type="PANTHER" id="PTHR11592:SF132">
    <property type="entry name" value="GLUTATHIONE PEROXIDASE 7, CHLOROPLASTIC-RELATED"/>
    <property type="match status" value="1"/>
</dbReference>
<dbReference type="STRING" id="69332.A0A388LAJ9"/>
<accession>A0A388LAJ9</accession>
<feature type="transmembrane region" description="Helical" evidence="6">
    <location>
        <begin position="32"/>
        <end position="52"/>
    </location>
</feature>
<feature type="compositionally biased region" description="Acidic residues" evidence="5">
    <location>
        <begin position="241"/>
        <end position="265"/>
    </location>
</feature>
<dbReference type="InterPro" id="IPR036249">
    <property type="entry name" value="Thioredoxin-like_sf"/>
</dbReference>
<dbReference type="Pfam" id="PF00255">
    <property type="entry name" value="GSHPx"/>
    <property type="match status" value="1"/>
</dbReference>
<evidence type="ECO:0000256" key="3">
    <source>
        <dbReference type="ARBA" id="ARBA00023002"/>
    </source>
</evidence>
<evidence type="ECO:0000256" key="6">
    <source>
        <dbReference type="SAM" id="Phobius"/>
    </source>
</evidence>
<evidence type="ECO:0000256" key="4">
    <source>
        <dbReference type="RuleBase" id="RU000499"/>
    </source>
</evidence>
<keyword evidence="6" id="KW-1133">Transmembrane helix</keyword>
<dbReference type="AlphaFoldDB" id="A0A388LAJ9"/>
<dbReference type="Proteomes" id="UP000265515">
    <property type="component" value="Unassembled WGS sequence"/>
</dbReference>
<dbReference type="Gene3D" id="3.40.30.10">
    <property type="entry name" value="Glutaredoxin"/>
    <property type="match status" value="1"/>
</dbReference>
<keyword evidence="3 4" id="KW-0560">Oxidoreductase</keyword>
<keyword evidence="6" id="KW-0472">Membrane</keyword>
<dbReference type="EMBL" id="BFEA01000316">
    <property type="protein sequence ID" value="GBG79345.1"/>
    <property type="molecule type" value="Genomic_DNA"/>
</dbReference>
<dbReference type="GO" id="GO:0004601">
    <property type="term" value="F:peroxidase activity"/>
    <property type="evidence" value="ECO:0007669"/>
    <property type="project" value="UniProtKB-KW"/>
</dbReference>
<dbReference type="PRINTS" id="PR01011">
    <property type="entry name" value="GLUTPROXDASE"/>
</dbReference>
<dbReference type="Gramene" id="GBG79345">
    <property type="protein sequence ID" value="GBG79345"/>
    <property type="gene ID" value="CBR_g29495"/>
</dbReference>
<keyword evidence="2 4" id="KW-0575">Peroxidase</keyword>
<keyword evidence="6" id="KW-0812">Transmembrane</keyword>
<keyword evidence="8" id="KW-1185">Reference proteome</keyword>
<protein>
    <recommendedName>
        <fullName evidence="4">Glutathione peroxidase</fullName>
    </recommendedName>
</protein>
<comment type="caution">
    <text evidence="7">The sequence shown here is derived from an EMBL/GenBank/DDBJ whole genome shotgun (WGS) entry which is preliminary data.</text>
</comment>
<dbReference type="SUPFAM" id="SSF52833">
    <property type="entry name" value="Thioredoxin-like"/>
    <property type="match status" value="1"/>
</dbReference>
<evidence type="ECO:0000313" key="8">
    <source>
        <dbReference type="Proteomes" id="UP000265515"/>
    </source>
</evidence>
<feature type="compositionally biased region" description="Polar residues" evidence="5">
    <location>
        <begin position="276"/>
        <end position="286"/>
    </location>
</feature>
<dbReference type="GO" id="GO:0006979">
    <property type="term" value="P:response to oxidative stress"/>
    <property type="evidence" value="ECO:0007669"/>
    <property type="project" value="InterPro"/>
</dbReference>
<comment type="similarity">
    <text evidence="1 4">Belongs to the glutathione peroxidase family.</text>
</comment>
<sequence length="286" mass="31376">MGYPTLLQRPLPLLRHRGGVCHIIAVRDDGGAIVSIVPLWILFLTILSALLLGSLPQCRAMSFYDLEAVNIDGYRVKLSAYKGKVTLVVNVASKCGLTDRMYKELVSVRESYARRGFEVLAFPCNQFHDQEPDSNADIKGFARSYNATFPLFAKTTVKRPMCTHDPSANSLLCGPTSEECCAFNNQIYEYLMSISNKPVEWNFAKFLIGRDGGLIKRYQPVEGPRTFTREIERALASADTGDGDGDGDGDEDGDGDGDGDEDEDDMSHGSSDGGSNPTTESFSDEM</sequence>
<dbReference type="PROSITE" id="PS51355">
    <property type="entry name" value="GLUTATHIONE_PEROXID_3"/>
    <property type="match status" value="1"/>
</dbReference>
<dbReference type="PROSITE" id="PS00763">
    <property type="entry name" value="GLUTATHIONE_PEROXID_2"/>
    <property type="match status" value="1"/>
</dbReference>
<dbReference type="InterPro" id="IPR000889">
    <property type="entry name" value="Glutathione_peroxidase"/>
</dbReference>
<evidence type="ECO:0000256" key="2">
    <source>
        <dbReference type="ARBA" id="ARBA00022559"/>
    </source>
</evidence>
<dbReference type="CDD" id="cd00340">
    <property type="entry name" value="GSH_Peroxidase"/>
    <property type="match status" value="1"/>
</dbReference>